<evidence type="ECO:0008006" key="5">
    <source>
        <dbReference type="Google" id="ProtNLM"/>
    </source>
</evidence>
<evidence type="ECO:0000256" key="2">
    <source>
        <dbReference type="SAM" id="Phobius"/>
    </source>
</evidence>
<accession>A0A0G4HDZ9</accession>
<name>A0A0G4HDZ9_9ALVE</name>
<feature type="chain" id="PRO_5005191721" description="N-acetyltransferase domain-containing protein" evidence="3">
    <location>
        <begin position="25"/>
        <end position="449"/>
    </location>
</feature>
<reference evidence="4" key="1">
    <citation type="submission" date="2014-11" db="EMBL/GenBank/DDBJ databases">
        <authorList>
            <person name="Otto D Thomas"/>
            <person name="Naeem Raeece"/>
        </authorList>
    </citation>
    <scope>NUCLEOTIDE SEQUENCE</scope>
</reference>
<evidence type="ECO:0000256" key="1">
    <source>
        <dbReference type="SAM" id="MobiDB-lite"/>
    </source>
</evidence>
<feature type="region of interest" description="Disordered" evidence="1">
    <location>
        <begin position="333"/>
        <end position="357"/>
    </location>
</feature>
<dbReference type="AlphaFoldDB" id="A0A0G4HDZ9"/>
<dbReference type="EMBL" id="CDMZ01002418">
    <property type="protein sequence ID" value="CEM42264.1"/>
    <property type="molecule type" value="Genomic_DNA"/>
</dbReference>
<feature type="transmembrane region" description="Helical" evidence="2">
    <location>
        <begin position="161"/>
        <end position="181"/>
    </location>
</feature>
<keyword evidence="3" id="KW-0732">Signal</keyword>
<keyword evidence="2" id="KW-0472">Membrane</keyword>
<proteinExistence type="predicted"/>
<feature type="signal peptide" evidence="3">
    <location>
        <begin position="1"/>
        <end position="24"/>
    </location>
</feature>
<sequence length="449" mass="48894">MGISFVRFVCGHVLLFGGVDMVVGESRRSPHFRVLYRGRGRYSPASRRHQSLWQIRNAFSSSLDLASRRGSPNSSSTRRTTEGDGKRVGNGRTSNMHKAGLKKVPKTCLSGWGDGVSFEDDDSLLDSLTYEDFYRYSPVSLKGGGRGLPSPFSFANVGQKLLAFTSFWICFFCVLVLPFVWANQQVELSPFSQSLKKDVTAGGDAYDPDGIRLVDLSTLTLRPITTAAVAEVAVKGGVDPDTSDSLAEVFQLRKDSKFLSDLKPAIAIVDRSESYLWGLLRLGSSSKAKVLHQTASAEGGGAPTGVELVDRLDLGAFEGGDTLVLVAEAETYSPTSDSSSSSEESVQQESTSSSLGKSRREVIAMIALEFLGKQEGPGFFPMPKDWKQRLAGSDQVWPHITNLIVYAPFRRQGVARILCEAADEIVRKEVKGMQLCSSSSLQFIFHSSS</sequence>
<feature type="compositionally biased region" description="Polar residues" evidence="1">
    <location>
        <begin position="64"/>
        <end position="78"/>
    </location>
</feature>
<evidence type="ECO:0000313" key="4">
    <source>
        <dbReference type="EMBL" id="CEM42264.1"/>
    </source>
</evidence>
<feature type="compositionally biased region" description="Low complexity" evidence="1">
    <location>
        <begin position="333"/>
        <end position="354"/>
    </location>
</feature>
<keyword evidence="2" id="KW-1133">Transmembrane helix</keyword>
<feature type="region of interest" description="Disordered" evidence="1">
    <location>
        <begin position="64"/>
        <end position="96"/>
    </location>
</feature>
<organism evidence="4">
    <name type="scientific">Chromera velia CCMP2878</name>
    <dbReference type="NCBI Taxonomy" id="1169474"/>
    <lineage>
        <taxon>Eukaryota</taxon>
        <taxon>Sar</taxon>
        <taxon>Alveolata</taxon>
        <taxon>Colpodellida</taxon>
        <taxon>Chromeraceae</taxon>
        <taxon>Chromera</taxon>
    </lineage>
</organism>
<keyword evidence="2" id="KW-0812">Transmembrane</keyword>
<evidence type="ECO:0000256" key="3">
    <source>
        <dbReference type="SAM" id="SignalP"/>
    </source>
</evidence>
<gene>
    <name evidence="4" type="ORF">Cvel_6499</name>
</gene>
<dbReference type="VEuPathDB" id="CryptoDB:Cvel_6499"/>
<protein>
    <recommendedName>
        <fullName evidence="5">N-acetyltransferase domain-containing protein</fullName>
    </recommendedName>
</protein>